<feature type="signal peptide" evidence="1">
    <location>
        <begin position="1"/>
        <end position="30"/>
    </location>
</feature>
<dbReference type="Pfam" id="PF06283">
    <property type="entry name" value="ThuA"/>
    <property type="match status" value="1"/>
</dbReference>
<dbReference type="KEGG" id="pbor:BSF38_00152"/>
<dbReference type="EMBL" id="CP019082">
    <property type="protein sequence ID" value="APW58748.1"/>
    <property type="molecule type" value="Genomic_DNA"/>
</dbReference>
<proteinExistence type="predicted"/>
<evidence type="ECO:0000256" key="1">
    <source>
        <dbReference type="SAM" id="SignalP"/>
    </source>
</evidence>
<evidence type="ECO:0000313" key="3">
    <source>
        <dbReference type="EMBL" id="APW58748.1"/>
    </source>
</evidence>
<name>A0A1U7CIL6_9BACT</name>
<accession>A0A1U7CIL6</accession>
<organism evidence="3 4">
    <name type="scientific">Paludisphaera borealis</name>
    <dbReference type="NCBI Taxonomy" id="1387353"/>
    <lineage>
        <taxon>Bacteria</taxon>
        <taxon>Pseudomonadati</taxon>
        <taxon>Planctomycetota</taxon>
        <taxon>Planctomycetia</taxon>
        <taxon>Isosphaerales</taxon>
        <taxon>Isosphaeraceae</taxon>
        <taxon>Paludisphaera</taxon>
    </lineage>
</organism>
<dbReference type="SUPFAM" id="SSF52317">
    <property type="entry name" value="Class I glutamine amidotransferase-like"/>
    <property type="match status" value="1"/>
</dbReference>
<evidence type="ECO:0000259" key="2">
    <source>
        <dbReference type="Pfam" id="PF06283"/>
    </source>
</evidence>
<dbReference type="AlphaFoldDB" id="A0A1U7CIL6"/>
<dbReference type="InterPro" id="IPR029010">
    <property type="entry name" value="ThuA-like"/>
</dbReference>
<feature type="chain" id="PRO_5012956535" description="ThuA-like domain-containing protein" evidence="1">
    <location>
        <begin position="31"/>
        <end position="247"/>
    </location>
</feature>
<keyword evidence="4" id="KW-1185">Reference proteome</keyword>
<evidence type="ECO:0000313" key="4">
    <source>
        <dbReference type="Proteomes" id="UP000186309"/>
    </source>
</evidence>
<dbReference type="Gene3D" id="3.40.50.880">
    <property type="match status" value="1"/>
</dbReference>
<dbReference type="PANTHER" id="PTHR40469">
    <property type="entry name" value="SECRETED GLYCOSYL HYDROLASE"/>
    <property type="match status" value="1"/>
</dbReference>
<sequence>MISRQDPCTKRLALAVGILFLALSATTASAAEEPRPIRALIVTGGHFHDAAFYGLFTDCEGLGETPVETSDVYKKDLRGKYDVIVMYDFTRDLDDASRKNLRDYVESGGGVVILHHALLDFQTWTWWSENVAGGRYRLQREGQSPSSSVKDDQQIHVKAAGPHPVLEGVGPFHIQDEAYKNLWMSDRIKPLLTTDNPTSDVNLAWVGPCETARVVAIQLGHGRTAFRHPSYRTLVHNAVRWAAGKTR</sequence>
<dbReference type="STRING" id="1387353.BSF38_00152"/>
<feature type="domain" description="ThuA-like" evidence="2">
    <location>
        <begin position="73"/>
        <end position="242"/>
    </location>
</feature>
<dbReference type="OrthoDB" id="7171409at2"/>
<gene>
    <name evidence="3" type="ORF">BSF38_00152</name>
</gene>
<dbReference type="Proteomes" id="UP000186309">
    <property type="component" value="Chromosome"/>
</dbReference>
<reference evidence="4" key="1">
    <citation type="submission" date="2016-12" db="EMBL/GenBank/DDBJ databases">
        <title>Comparative genomics of four Isosphaeraceae planctomycetes: a common pool of plasmids and glycoside hydrolase genes.</title>
        <authorList>
            <person name="Ivanova A."/>
        </authorList>
    </citation>
    <scope>NUCLEOTIDE SEQUENCE [LARGE SCALE GENOMIC DNA]</scope>
    <source>
        <strain evidence="4">PX4</strain>
    </source>
</reference>
<dbReference type="InterPro" id="IPR029062">
    <property type="entry name" value="Class_I_gatase-like"/>
</dbReference>
<dbReference type="PANTHER" id="PTHR40469:SF2">
    <property type="entry name" value="GALACTOSE-BINDING DOMAIN-LIKE SUPERFAMILY PROTEIN"/>
    <property type="match status" value="1"/>
</dbReference>
<keyword evidence="1" id="KW-0732">Signal</keyword>
<protein>
    <recommendedName>
        <fullName evidence="2">ThuA-like domain-containing protein</fullName>
    </recommendedName>
</protein>
<dbReference type="RefSeq" id="WP_076343021.1">
    <property type="nucleotide sequence ID" value="NZ_CP019082.1"/>
</dbReference>
<dbReference type="CDD" id="cd03143">
    <property type="entry name" value="A4_beta-galactosidase_middle_domain"/>
    <property type="match status" value="1"/>
</dbReference>